<proteinExistence type="predicted"/>
<gene>
    <name evidence="3" type="ORF">DRW07_01950</name>
</gene>
<protein>
    <submittedName>
        <fullName evidence="3">Acyltransferase</fullName>
    </submittedName>
</protein>
<keyword evidence="1" id="KW-0472">Membrane</keyword>
<dbReference type="RefSeq" id="WP_124026198.1">
    <property type="nucleotide sequence ID" value="NZ_JBHRSN010000005.1"/>
</dbReference>
<dbReference type="AlphaFoldDB" id="A0A3N5Y5A7"/>
<dbReference type="PANTHER" id="PTHR36927:SF3">
    <property type="entry name" value="GLUCANS BIOSYNTHESIS PROTEIN C"/>
    <property type="match status" value="1"/>
</dbReference>
<keyword evidence="1" id="KW-1133">Transmembrane helix</keyword>
<dbReference type="EMBL" id="RPOK01000001">
    <property type="protein sequence ID" value="RPJ68196.1"/>
    <property type="molecule type" value="Genomic_DNA"/>
</dbReference>
<sequence length="382" mass="44738">MTTQQRRYDIDWLRTLAFFILIAYHIGMYYVFEWGWHIKSEHQSVWLQDVMILSNQWRMSLLFFLSAMALSLFQLRYPDQGVITLRSKRLLVPLIFGMLVIVPPQLFIELHETSDYNASYLSFLADYYNLNTTLAEERHSPLGLLTWNHLWFLPYVFVYSVFALLLRPFLVKICKLNTLQAASLWSFVGVLVGVMSVIWLTMRREFPVTHDLVNDWYSHAKYFWVFIVGYCLPHLGSLWTEIIRRRWYLLSIAVSCYAFLIADRHDAWSLLADQFEHSLAVRSLYAVIVTLNHWAWILCLVGLAGAYLRFSNRLLKYANEAILPWYIMHQTLIIVAAAWLKPQSLSVGVELLLITSFTLVGCGLTFELVKRVNVGRWLFGLK</sequence>
<feature type="transmembrane region" description="Helical" evidence="1">
    <location>
        <begin position="90"/>
        <end position="108"/>
    </location>
</feature>
<dbReference type="InterPro" id="IPR050623">
    <property type="entry name" value="Glucan_succinyl_AcylTrfase"/>
</dbReference>
<evidence type="ECO:0000313" key="4">
    <source>
        <dbReference type="Proteomes" id="UP000275281"/>
    </source>
</evidence>
<accession>A0A3N5Y5A7</accession>
<feature type="transmembrane region" description="Helical" evidence="1">
    <location>
        <begin position="222"/>
        <end position="240"/>
    </location>
</feature>
<feature type="transmembrane region" description="Helical" evidence="1">
    <location>
        <begin position="322"/>
        <end position="339"/>
    </location>
</feature>
<feature type="transmembrane region" description="Helical" evidence="1">
    <location>
        <begin position="284"/>
        <end position="310"/>
    </location>
</feature>
<keyword evidence="3" id="KW-0012">Acyltransferase</keyword>
<dbReference type="Pfam" id="PF01757">
    <property type="entry name" value="Acyl_transf_3"/>
    <property type="match status" value="1"/>
</dbReference>
<evidence type="ECO:0000259" key="2">
    <source>
        <dbReference type="Pfam" id="PF01757"/>
    </source>
</evidence>
<dbReference type="PANTHER" id="PTHR36927">
    <property type="entry name" value="BLR4337 PROTEIN"/>
    <property type="match status" value="1"/>
</dbReference>
<feature type="transmembrane region" description="Helical" evidence="1">
    <location>
        <begin position="57"/>
        <end position="78"/>
    </location>
</feature>
<organism evidence="3 4">
    <name type="scientific">Alteromonas sediminis</name>
    <dbReference type="NCBI Taxonomy" id="2259342"/>
    <lineage>
        <taxon>Bacteria</taxon>
        <taxon>Pseudomonadati</taxon>
        <taxon>Pseudomonadota</taxon>
        <taxon>Gammaproteobacteria</taxon>
        <taxon>Alteromonadales</taxon>
        <taxon>Alteromonadaceae</taxon>
        <taxon>Alteromonas/Salinimonas group</taxon>
        <taxon>Alteromonas</taxon>
    </lineage>
</organism>
<feature type="transmembrane region" description="Helical" evidence="1">
    <location>
        <begin position="351"/>
        <end position="369"/>
    </location>
</feature>
<evidence type="ECO:0000313" key="3">
    <source>
        <dbReference type="EMBL" id="RPJ68196.1"/>
    </source>
</evidence>
<keyword evidence="1" id="KW-0812">Transmembrane</keyword>
<comment type="caution">
    <text evidence="3">The sequence shown here is derived from an EMBL/GenBank/DDBJ whole genome shotgun (WGS) entry which is preliminary data.</text>
</comment>
<keyword evidence="4" id="KW-1185">Reference proteome</keyword>
<feature type="transmembrane region" description="Helical" evidence="1">
    <location>
        <begin position="12"/>
        <end position="32"/>
    </location>
</feature>
<reference evidence="3 4" key="1">
    <citation type="submission" date="2018-11" db="EMBL/GenBank/DDBJ databases">
        <authorList>
            <person name="Ye M.-Q."/>
            <person name="Du Z.-J."/>
        </authorList>
    </citation>
    <scope>NUCLEOTIDE SEQUENCE [LARGE SCALE GENOMIC DNA]</scope>
    <source>
        <strain evidence="3 4">U0105</strain>
    </source>
</reference>
<feature type="transmembrane region" description="Helical" evidence="1">
    <location>
        <begin position="150"/>
        <end position="170"/>
    </location>
</feature>
<keyword evidence="3" id="KW-0808">Transferase</keyword>
<feature type="transmembrane region" description="Helical" evidence="1">
    <location>
        <begin position="182"/>
        <end position="202"/>
    </location>
</feature>
<dbReference type="Proteomes" id="UP000275281">
    <property type="component" value="Unassembled WGS sequence"/>
</dbReference>
<dbReference type="GO" id="GO:0016747">
    <property type="term" value="F:acyltransferase activity, transferring groups other than amino-acyl groups"/>
    <property type="evidence" value="ECO:0007669"/>
    <property type="project" value="InterPro"/>
</dbReference>
<name>A0A3N5Y5A7_9ALTE</name>
<dbReference type="OrthoDB" id="9809782at2"/>
<dbReference type="InterPro" id="IPR002656">
    <property type="entry name" value="Acyl_transf_3_dom"/>
</dbReference>
<feature type="domain" description="Acyltransferase 3" evidence="2">
    <location>
        <begin position="8"/>
        <end position="364"/>
    </location>
</feature>
<evidence type="ECO:0000256" key="1">
    <source>
        <dbReference type="SAM" id="Phobius"/>
    </source>
</evidence>